<evidence type="ECO:0000313" key="2">
    <source>
        <dbReference type="Proteomes" id="UP000276133"/>
    </source>
</evidence>
<comment type="caution">
    <text evidence="1">The sequence shown here is derived from an EMBL/GenBank/DDBJ whole genome shotgun (WGS) entry which is preliminary data.</text>
</comment>
<gene>
    <name evidence="1" type="ORF">BpHYR1_007199</name>
</gene>
<proteinExistence type="predicted"/>
<keyword evidence="2" id="KW-1185">Reference proteome</keyword>
<accession>A0A3M7QXZ5</accession>
<dbReference type="EMBL" id="REGN01004815">
    <property type="protein sequence ID" value="RNA16089.1"/>
    <property type="molecule type" value="Genomic_DNA"/>
</dbReference>
<evidence type="ECO:0000313" key="1">
    <source>
        <dbReference type="EMBL" id="RNA16089.1"/>
    </source>
</evidence>
<name>A0A3M7QXZ5_BRAPC</name>
<dbReference type="Proteomes" id="UP000276133">
    <property type="component" value="Unassembled WGS sequence"/>
</dbReference>
<sequence>MFFLENPTPSEFLIDNSTFFHRLNNFSVLILLLTKCSLYVDKKKNVSKNFTDDMDLFSHSFIHPFIHSRLFTIYNNSIYMNFITFAIKETQLYLFKYRLTVQIKLDFSSCSPNILIIKVSYRLKHDLLENNKDKA</sequence>
<organism evidence="1 2">
    <name type="scientific">Brachionus plicatilis</name>
    <name type="common">Marine rotifer</name>
    <name type="synonym">Brachionus muelleri</name>
    <dbReference type="NCBI Taxonomy" id="10195"/>
    <lineage>
        <taxon>Eukaryota</taxon>
        <taxon>Metazoa</taxon>
        <taxon>Spiralia</taxon>
        <taxon>Gnathifera</taxon>
        <taxon>Rotifera</taxon>
        <taxon>Eurotatoria</taxon>
        <taxon>Monogononta</taxon>
        <taxon>Pseudotrocha</taxon>
        <taxon>Ploima</taxon>
        <taxon>Brachionidae</taxon>
        <taxon>Brachionus</taxon>
    </lineage>
</organism>
<protein>
    <submittedName>
        <fullName evidence="1">Uncharacterized protein</fullName>
    </submittedName>
</protein>
<dbReference type="AlphaFoldDB" id="A0A3M7QXZ5"/>
<reference evidence="1 2" key="1">
    <citation type="journal article" date="2018" name="Sci. Rep.">
        <title>Genomic signatures of local adaptation to the degree of environmental predictability in rotifers.</title>
        <authorList>
            <person name="Franch-Gras L."/>
            <person name="Hahn C."/>
            <person name="Garcia-Roger E.M."/>
            <person name="Carmona M.J."/>
            <person name="Serra M."/>
            <person name="Gomez A."/>
        </authorList>
    </citation>
    <scope>NUCLEOTIDE SEQUENCE [LARGE SCALE GENOMIC DNA]</scope>
    <source>
        <strain evidence="1">HYR1</strain>
    </source>
</reference>